<dbReference type="InParanoid" id="W7XI10"/>
<dbReference type="GeneID" id="24441725"/>
<dbReference type="Proteomes" id="UP000009168">
    <property type="component" value="Unassembled WGS sequence"/>
</dbReference>
<dbReference type="SMART" id="SM00175">
    <property type="entry name" value="RAB"/>
    <property type="match status" value="1"/>
</dbReference>
<keyword evidence="2" id="KW-0547">Nucleotide-binding</keyword>
<evidence type="ECO:0000313" key="5">
    <source>
        <dbReference type="Proteomes" id="UP000009168"/>
    </source>
</evidence>
<organism evidence="4 5">
    <name type="scientific">Tetrahymena thermophila (strain SB210)</name>
    <dbReference type="NCBI Taxonomy" id="312017"/>
    <lineage>
        <taxon>Eukaryota</taxon>
        <taxon>Sar</taxon>
        <taxon>Alveolata</taxon>
        <taxon>Ciliophora</taxon>
        <taxon>Intramacronucleata</taxon>
        <taxon>Oligohymenophorea</taxon>
        <taxon>Hymenostomatida</taxon>
        <taxon>Tetrahymenina</taxon>
        <taxon>Tetrahymenidae</taxon>
        <taxon>Tetrahymena</taxon>
    </lineage>
</organism>
<comment type="similarity">
    <text evidence="1">Belongs to the small GTPase superfamily. Rab family.</text>
</comment>
<dbReference type="PROSITE" id="PS51419">
    <property type="entry name" value="RAB"/>
    <property type="match status" value="1"/>
</dbReference>
<dbReference type="OrthoDB" id="275177at2759"/>
<keyword evidence="3" id="KW-0342">GTP-binding</keyword>
<dbReference type="RefSeq" id="XP_012654586.1">
    <property type="nucleotide sequence ID" value="XM_012799132.1"/>
</dbReference>
<protein>
    <submittedName>
        <fullName evidence="4">Miro-like protein</fullName>
    </submittedName>
</protein>
<evidence type="ECO:0000256" key="1">
    <source>
        <dbReference type="ARBA" id="ARBA00006270"/>
    </source>
</evidence>
<keyword evidence="5" id="KW-1185">Reference proteome</keyword>
<evidence type="ECO:0000313" key="4">
    <source>
        <dbReference type="EMBL" id="EWS72879.1"/>
    </source>
</evidence>
<reference evidence="5" key="1">
    <citation type="journal article" date="2006" name="PLoS Biol.">
        <title>Macronuclear genome sequence of the ciliate Tetrahymena thermophila, a model eukaryote.</title>
        <authorList>
            <person name="Eisen J.A."/>
            <person name="Coyne R.S."/>
            <person name="Wu M."/>
            <person name="Wu D."/>
            <person name="Thiagarajan M."/>
            <person name="Wortman J.R."/>
            <person name="Badger J.H."/>
            <person name="Ren Q."/>
            <person name="Amedeo P."/>
            <person name="Jones K.M."/>
            <person name="Tallon L.J."/>
            <person name="Delcher A.L."/>
            <person name="Salzberg S.L."/>
            <person name="Silva J.C."/>
            <person name="Haas B.J."/>
            <person name="Majoros W.H."/>
            <person name="Farzad M."/>
            <person name="Carlton J.M."/>
            <person name="Smith R.K. Jr."/>
            <person name="Garg J."/>
            <person name="Pearlman R.E."/>
            <person name="Karrer K.M."/>
            <person name="Sun L."/>
            <person name="Manning G."/>
            <person name="Elde N.C."/>
            <person name="Turkewitz A.P."/>
            <person name="Asai D.J."/>
            <person name="Wilkes D.E."/>
            <person name="Wang Y."/>
            <person name="Cai H."/>
            <person name="Collins K."/>
            <person name="Stewart B.A."/>
            <person name="Lee S.R."/>
            <person name="Wilamowska K."/>
            <person name="Weinberg Z."/>
            <person name="Ruzzo W.L."/>
            <person name="Wloga D."/>
            <person name="Gaertig J."/>
            <person name="Frankel J."/>
            <person name="Tsao C.-C."/>
            <person name="Gorovsky M.A."/>
            <person name="Keeling P.J."/>
            <person name="Waller R.F."/>
            <person name="Patron N.J."/>
            <person name="Cherry J.M."/>
            <person name="Stover N.A."/>
            <person name="Krieger C.J."/>
            <person name="del Toro C."/>
            <person name="Ryder H.F."/>
            <person name="Williamson S.C."/>
            <person name="Barbeau R.A."/>
            <person name="Hamilton E.P."/>
            <person name="Orias E."/>
        </authorList>
    </citation>
    <scope>NUCLEOTIDE SEQUENCE [LARGE SCALE GENOMIC DNA]</scope>
    <source>
        <strain evidence="5">SB210</strain>
    </source>
</reference>
<proteinExistence type="inferred from homology"/>
<evidence type="ECO:0000256" key="2">
    <source>
        <dbReference type="ARBA" id="ARBA00022741"/>
    </source>
</evidence>
<dbReference type="KEGG" id="tet:TTHERM_001109848"/>
<dbReference type="PANTHER" id="PTHR47981:SF20">
    <property type="entry name" value="RAS-RELATED PROTEIN RAB-7A"/>
    <property type="match status" value="1"/>
</dbReference>
<dbReference type="AlphaFoldDB" id="W7XI10"/>
<dbReference type="GO" id="GO:0005770">
    <property type="term" value="C:late endosome"/>
    <property type="evidence" value="ECO:0007669"/>
    <property type="project" value="TreeGrafter"/>
</dbReference>
<name>W7XI10_TETTS</name>
<dbReference type="STRING" id="312017.W7XI10"/>
<accession>W7XI10</accession>
<dbReference type="GO" id="GO:0005764">
    <property type="term" value="C:lysosome"/>
    <property type="evidence" value="ECO:0007669"/>
    <property type="project" value="TreeGrafter"/>
</dbReference>
<dbReference type="InterPro" id="IPR027417">
    <property type="entry name" value="P-loop_NTPase"/>
</dbReference>
<dbReference type="Gene3D" id="3.40.50.300">
    <property type="entry name" value="P-loop containing nucleotide triphosphate hydrolases"/>
    <property type="match status" value="1"/>
</dbReference>
<evidence type="ECO:0000256" key="3">
    <source>
        <dbReference type="ARBA" id="ARBA00023134"/>
    </source>
</evidence>
<dbReference type="Pfam" id="PF08477">
    <property type="entry name" value="Roc"/>
    <property type="match status" value="1"/>
</dbReference>
<dbReference type="SUPFAM" id="SSF52540">
    <property type="entry name" value="P-loop containing nucleoside triphosphate hydrolases"/>
    <property type="match status" value="1"/>
</dbReference>
<sequence length="193" mass="22082">MSDKQRVVKIIIIGPSQSGKTAIANYLANRLDGISKDYRPTAALRIVEFNREAPVNRKRPGQEMATIQLWDVSGDPRYEPTWPAIQKNAHGCLMIYNAENPRHEQEIEGWFNNFANKSKMPPNLLMAFAHQVSGKPVQKNKQRQIKCCPAVSVFNTSIEEGHETIFPAFEKLFTNVMNQIYENEDQIESNFMK</sequence>
<gene>
    <name evidence="4" type="ORF">TTHERM_001109848</name>
</gene>
<dbReference type="EMBL" id="GG662565">
    <property type="protein sequence ID" value="EWS72879.1"/>
    <property type="molecule type" value="Genomic_DNA"/>
</dbReference>
<dbReference type="GO" id="GO:0045335">
    <property type="term" value="C:phagocytic vesicle"/>
    <property type="evidence" value="ECO:0007669"/>
    <property type="project" value="TreeGrafter"/>
</dbReference>
<dbReference type="GO" id="GO:0090385">
    <property type="term" value="P:phagosome-lysosome fusion"/>
    <property type="evidence" value="ECO:0007669"/>
    <property type="project" value="TreeGrafter"/>
</dbReference>
<dbReference type="PANTHER" id="PTHR47981">
    <property type="entry name" value="RAB FAMILY"/>
    <property type="match status" value="1"/>
</dbReference>
<dbReference type="GO" id="GO:0005525">
    <property type="term" value="F:GTP binding"/>
    <property type="evidence" value="ECO:0007669"/>
    <property type="project" value="UniProtKB-KW"/>
</dbReference>